<evidence type="ECO:0000256" key="1">
    <source>
        <dbReference type="SAM" id="Phobius"/>
    </source>
</evidence>
<feature type="transmembrane region" description="Helical" evidence="1">
    <location>
        <begin position="60"/>
        <end position="77"/>
    </location>
</feature>
<feature type="transmembrane region" description="Helical" evidence="1">
    <location>
        <begin position="144"/>
        <end position="168"/>
    </location>
</feature>
<organism evidence="2 3">
    <name type="scientific">Chitinophaga filiformis</name>
    <name type="common">Myxococcus filiformis</name>
    <name type="synonym">Flexibacter filiformis</name>
    <dbReference type="NCBI Taxonomy" id="104663"/>
    <lineage>
        <taxon>Bacteria</taxon>
        <taxon>Pseudomonadati</taxon>
        <taxon>Bacteroidota</taxon>
        <taxon>Chitinophagia</taxon>
        <taxon>Chitinophagales</taxon>
        <taxon>Chitinophagaceae</taxon>
        <taxon>Chitinophaga</taxon>
    </lineage>
</organism>
<keyword evidence="1" id="KW-1133">Transmembrane helix</keyword>
<feature type="transmembrane region" description="Helical" evidence="1">
    <location>
        <begin position="180"/>
        <end position="200"/>
    </location>
</feature>
<dbReference type="STRING" id="104663.SAMN04488121_101154"/>
<proteinExistence type="predicted"/>
<feature type="transmembrane region" description="Helical" evidence="1">
    <location>
        <begin position="220"/>
        <end position="243"/>
    </location>
</feature>
<feature type="transmembrane region" description="Helical" evidence="1">
    <location>
        <begin position="306"/>
        <end position="324"/>
    </location>
</feature>
<dbReference type="EMBL" id="FNBN01000001">
    <property type="protein sequence ID" value="SDE91454.1"/>
    <property type="molecule type" value="Genomic_DNA"/>
</dbReference>
<accession>A0A1G7GTK2</accession>
<evidence type="ECO:0008006" key="4">
    <source>
        <dbReference type="Google" id="ProtNLM"/>
    </source>
</evidence>
<feature type="transmembrane region" description="Helical" evidence="1">
    <location>
        <begin position="255"/>
        <end position="274"/>
    </location>
</feature>
<dbReference type="Proteomes" id="UP000199045">
    <property type="component" value="Unassembled WGS sequence"/>
</dbReference>
<feature type="transmembrane region" description="Helical" evidence="1">
    <location>
        <begin position="98"/>
        <end position="124"/>
    </location>
</feature>
<keyword evidence="1" id="KW-0812">Transmembrane</keyword>
<sequence>MVKFFRSGNPLTVLLLLIYTLLVKFYYLIHPSSFLVDGNEGLLYGLFVKWMEMAFGKSPFLFTSLAVILLLLQALLVTKIVNHQRLFAKATYLPAMSYMLFTSLYEGWNVFSPALLVNLVMLWVFSNITLLYTRTSARDVVFNIGFALGICGLFYFPATIFCLLLWLSLLIMRPFRLAEWIIALLGLICPIYLLGTYLFLTDQWALFAKIPRMGLEIPFIQHYKVWGAMAISLFFFILGWLLLQRTLKKMLIQGRKIWSVLVVYVFVAMIVPFFNVHFSPAYWVLAILPLSLFVANAYWSIVNNTVANIIHILTLAYVIIMQYFSKN</sequence>
<evidence type="ECO:0000313" key="3">
    <source>
        <dbReference type="Proteomes" id="UP000199045"/>
    </source>
</evidence>
<keyword evidence="1" id="KW-0472">Membrane</keyword>
<evidence type="ECO:0000313" key="2">
    <source>
        <dbReference type="EMBL" id="SDE91454.1"/>
    </source>
</evidence>
<reference evidence="2 3" key="1">
    <citation type="submission" date="2016-10" db="EMBL/GenBank/DDBJ databases">
        <authorList>
            <person name="de Groot N.N."/>
        </authorList>
    </citation>
    <scope>NUCLEOTIDE SEQUENCE [LARGE SCALE GENOMIC DNA]</scope>
    <source>
        <strain evidence="2 3">DSM 527</strain>
    </source>
</reference>
<feature type="transmembrane region" description="Helical" evidence="1">
    <location>
        <begin position="12"/>
        <end position="29"/>
    </location>
</feature>
<dbReference type="OrthoDB" id="1115611at2"/>
<gene>
    <name evidence="2" type="ORF">SAMN04488121_101154</name>
</gene>
<dbReference type="AlphaFoldDB" id="A0A1G7GTK2"/>
<protein>
    <recommendedName>
        <fullName evidence="4">Beta-carotene 15,15'-monooxygenase</fullName>
    </recommendedName>
</protein>
<name>A0A1G7GTK2_CHIFI</name>
<feature type="transmembrane region" description="Helical" evidence="1">
    <location>
        <begin position="280"/>
        <end position="299"/>
    </location>
</feature>
<dbReference type="RefSeq" id="WP_143011311.1">
    <property type="nucleotide sequence ID" value="NZ_FNBN01000001.1"/>
</dbReference>